<keyword evidence="9" id="KW-1185">Reference proteome</keyword>
<dbReference type="OrthoDB" id="408933at2759"/>
<keyword evidence="6" id="KW-0687">Ribonucleoprotein</keyword>
<accession>A0A1D1VN73</accession>
<dbReference type="InterPro" id="IPR019189">
    <property type="entry name" value="Ribosomal_mL41"/>
</dbReference>
<feature type="region of interest" description="Disordered" evidence="7">
    <location>
        <begin position="156"/>
        <end position="182"/>
    </location>
</feature>
<evidence type="ECO:0000256" key="1">
    <source>
        <dbReference type="ARBA" id="ARBA00004173"/>
    </source>
</evidence>
<evidence type="ECO:0000313" key="8">
    <source>
        <dbReference type="EMBL" id="GAV02381.1"/>
    </source>
</evidence>
<evidence type="ECO:0000256" key="3">
    <source>
        <dbReference type="ARBA" id="ARBA00022946"/>
    </source>
</evidence>
<evidence type="ECO:0008006" key="10">
    <source>
        <dbReference type="Google" id="ProtNLM"/>
    </source>
</evidence>
<keyword evidence="4" id="KW-0689">Ribosomal protein</keyword>
<comment type="similarity">
    <text evidence="2">Belongs to the mitochondrion-specific ribosomal protein mL41 family.</text>
</comment>
<evidence type="ECO:0000256" key="7">
    <source>
        <dbReference type="SAM" id="MobiDB-lite"/>
    </source>
</evidence>
<protein>
    <recommendedName>
        <fullName evidence="10">39S ribosomal protein L41, mitochondrial</fullName>
    </recommendedName>
</protein>
<dbReference type="STRING" id="947166.A0A1D1VN73"/>
<proteinExistence type="inferred from homology"/>
<evidence type="ECO:0000256" key="2">
    <source>
        <dbReference type="ARBA" id="ARBA00010152"/>
    </source>
</evidence>
<dbReference type="EMBL" id="BDGG01000008">
    <property type="protein sequence ID" value="GAV02381.1"/>
    <property type="molecule type" value="Genomic_DNA"/>
</dbReference>
<dbReference type="PANTHER" id="PTHR21338:SF0">
    <property type="entry name" value="LARGE RIBOSOMAL SUBUNIT PROTEIN ML41"/>
    <property type="match status" value="1"/>
</dbReference>
<dbReference type="Proteomes" id="UP000186922">
    <property type="component" value="Unassembled WGS sequence"/>
</dbReference>
<reference evidence="8 9" key="1">
    <citation type="journal article" date="2016" name="Nat. Commun.">
        <title>Extremotolerant tardigrade genome and improved radiotolerance of human cultured cells by tardigrade-unique protein.</title>
        <authorList>
            <person name="Hashimoto T."/>
            <person name="Horikawa D.D."/>
            <person name="Saito Y."/>
            <person name="Kuwahara H."/>
            <person name="Kozuka-Hata H."/>
            <person name="Shin-I T."/>
            <person name="Minakuchi Y."/>
            <person name="Ohishi K."/>
            <person name="Motoyama A."/>
            <person name="Aizu T."/>
            <person name="Enomoto A."/>
            <person name="Kondo K."/>
            <person name="Tanaka S."/>
            <person name="Hara Y."/>
            <person name="Koshikawa S."/>
            <person name="Sagara H."/>
            <person name="Miura T."/>
            <person name="Yokobori S."/>
            <person name="Miyagawa K."/>
            <person name="Suzuki Y."/>
            <person name="Kubo T."/>
            <person name="Oyama M."/>
            <person name="Kohara Y."/>
            <person name="Fujiyama A."/>
            <person name="Arakawa K."/>
            <person name="Katayama T."/>
            <person name="Toyoda A."/>
            <person name="Kunieda T."/>
        </authorList>
    </citation>
    <scope>NUCLEOTIDE SEQUENCE [LARGE SCALE GENOMIC DNA]</scope>
    <source>
        <strain evidence="8 9">YOKOZUNA-1</strain>
    </source>
</reference>
<comment type="subcellular location">
    <subcellularLocation>
        <location evidence="1">Mitochondrion</location>
    </subcellularLocation>
</comment>
<dbReference type="Pfam" id="PF09809">
    <property type="entry name" value="MRP-L27"/>
    <property type="match status" value="1"/>
</dbReference>
<comment type="caution">
    <text evidence="8">The sequence shown here is derived from an EMBL/GenBank/DDBJ whole genome shotgun (WGS) entry which is preliminary data.</text>
</comment>
<dbReference type="GO" id="GO:0006412">
    <property type="term" value="P:translation"/>
    <property type="evidence" value="ECO:0007669"/>
    <property type="project" value="TreeGrafter"/>
</dbReference>
<evidence type="ECO:0000256" key="5">
    <source>
        <dbReference type="ARBA" id="ARBA00023128"/>
    </source>
</evidence>
<evidence type="ECO:0000313" key="9">
    <source>
        <dbReference type="Proteomes" id="UP000186922"/>
    </source>
</evidence>
<gene>
    <name evidence="8" type="primary">RvY_12955-1</name>
    <name evidence="8" type="synonym">RvY_12955.1</name>
    <name evidence="8" type="ORF">RvY_12955</name>
</gene>
<organism evidence="8 9">
    <name type="scientific">Ramazzottius varieornatus</name>
    <name type="common">Water bear</name>
    <name type="synonym">Tardigrade</name>
    <dbReference type="NCBI Taxonomy" id="947166"/>
    <lineage>
        <taxon>Eukaryota</taxon>
        <taxon>Metazoa</taxon>
        <taxon>Ecdysozoa</taxon>
        <taxon>Tardigrada</taxon>
        <taxon>Eutardigrada</taxon>
        <taxon>Parachela</taxon>
        <taxon>Hypsibioidea</taxon>
        <taxon>Ramazzottiidae</taxon>
        <taxon>Ramazzottius</taxon>
    </lineage>
</organism>
<keyword evidence="5" id="KW-0496">Mitochondrion</keyword>
<evidence type="ECO:0000256" key="4">
    <source>
        <dbReference type="ARBA" id="ARBA00022980"/>
    </source>
</evidence>
<dbReference type="GO" id="GO:0005762">
    <property type="term" value="C:mitochondrial large ribosomal subunit"/>
    <property type="evidence" value="ECO:0007669"/>
    <property type="project" value="InterPro"/>
</dbReference>
<dbReference type="AlphaFoldDB" id="A0A1D1VN73"/>
<dbReference type="GO" id="GO:0003735">
    <property type="term" value="F:structural constituent of ribosome"/>
    <property type="evidence" value="ECO:0007669"/>
    <property type="project" value="InterPro"/>
</dbReference>
<sequence length="182" mass="21223">MMMHLRPSSILFRHVAKSPCCSVTEFSTSASVFGLRKSRKGPKTTKDIPWHQQHYFYDKMEHEYPEGLHGRGVRPIGYRDPTTRKFHVVPEMIPELVVPDLTDFKLKPYVSYKVPDTVEAPMSARDLFDAVYGRRIKDEFDDGKLEAEVKEVLEKEQRQELTRHSYDTEPPRMLDSTKRPVV</sequence>
<evidence type="ECO:0000256" key="6">
    <source>
        <dbReference type="ARBA" id="ARBA00023274"/>
    </source>
</evidence>
<name>A0A1D1VN73_RAMVA</name>
<keyword evidence="3" id="KW-0809">Transit peptide</keyword>
<dbReference type="PANTHER" id="PTHR21338">
    <property type="entry name" value="MITOCHONDRIAL RIBOSOMAL PROTEIN L41"/>
    <property type="match status" value="1"/>
</dbReference>